<accession>A0A0B6AWQ8</accession>
<protein>
    <submittedName>
        <fullName evidence="1">Uncharacterized protein</fullName>
    </submittedName>
</protein>
<name>A0A0B6AWQ8_PRIM2</name>
<dbReference type="RefSeq" id="WP_013057828.1">
    <property type="nucleotide sequence ID" value="NZ_BCVB01000006.1"/>
</dbReference>
<dbReference type="GeneID" id="93643590"/>
<dbReference type="HOGENOM" id="CLU_1412684_0_0_9"/>
<dbReference type="AlphaFoldDB" id="A0A0B6AWQ8"/>
<evidence type="ECO:0000313" key="2">
    <source>
        <dbReference type="Proteomes" id="UP000031829"/>
    </source>
</evidence>
<sequence length="192" mass="22146">MRKIKRLLFLFICIAVVIVAYEMIRYPIENNAASVQQHLRNWEHKESIDGSARITLQDFKRVDHSNTYIALFSIPGDKEGMAVLKQGWNKRLRIEVSTKMSNLVDYDDIHTNKGTYALFTGTNRSKQIERVKAALVHDTYTIDAAVPKSDYFVLYEKIPSHIKHPFPATTTLLDKAGDDITVKEFMDQELRE</sequence>
<dbReference type="Proteomes" id="UP000031829">
    <property type="component" value="Chromosome"/>
</dbReference>
<evidence type="ECO:0000313" key="1">
    <source>
        <dbReference type="EMBL" id="AJI24304.1"/>
    </source>
</evidence>
<organism evidence="1 2">
    <name type="scientific">Priestia megaterium (strain ATCC 14581 / DSM 32 / CCUG 1817 / JCM 2506 / NBRC 15308 / NCIMB 9376 / NCTC 10342 / NRRL B-14308 / VKM B-512 / Ford 19)</name>
    <name type="common">Bacillus megaterium</name>
    <dbReference type="NCBI Taxonomy" id="1348623"/>
    <lineage>
        <taxon>Bacteria</taxon>
        <taxon>Bacillati</taxon>
        <taxon>Bacillota</taxon>
        <taxon>Bacilli</taxon>
        <taxon>Bacillales</taxon>
        <taxon>Bacillaceae</taxon>
        <taxon>Priestia</taxon>
    </lineage>
</organism>
<gene>
    <name evidence="1" type="ORF">BG04_65</name>
</gene>
<dbReference type="KEGG" id="bmeg:BG04_65"/>
<reference evidence="1 2" key="1">
    <citation type="journal article" date="2015" name="Genome Announc.">
        <title>Complete genome sequences for 35 biothreat assay-relevant bacillus species.</title>
        <authorList>
            <person name="Johnson S.L."/>
            <person name="Daligault H.E."/>
            <person name="Davenport K.W."/>
            <person name="Jaissle J."/>
            <person name="Frey K.G."/>
            <person name="Ladner J.T."/>
            <person name="Broomall S.M."/>
            <person name="Bishop-Lilly K.A."/>
            <person name="Bruce D.C."/>
            <person name="Gibbons H.S."/>
            <person name="Coyne S.R."/>
            <person name="Lo C.C."/>
            <person name="Meincke L."/>
            <person name="Munk A.C."/>
            <person name="Koroleva G.I."/>
            <person name="Rosenzweig C.N."/>
            <person name="Palacios G.F."/>
            <person name="Redden C.L."/>
            <person name="Minogue T.D."/>
            <person name="Chain P.S."/>
        </authorList>
    </citation>
    <scope>NUCLEOTIDE SEQUENCE [LARGE SCALE GENOMIC DNA]</scope>
    <source>
        <strain evidence="2">ATCC 14581 / DSM 32 / JCM 2506 / NBRC 15308 / NCIMB 9376 / NCTC 10342 / NRRL B-14308 / VKM B-512</strain>
    </source>
</reference>
<proteinExistence type="predicted"/>
<dbReference type="EMBL" id="CP009920">
    <property type="protein sequence ID" value="AJI24304.1"/>
    <property type="molecule type" value="Genomic_DNA"/>
</dbReference>